<dbReference type="AlphaFoldDB" id="A0A9Q1CSU3"/>
<dbReference type="SUPFAM" id="SSF56487">
    <property type="entry name" value="SRCR-like"/>
    <property type="match status" value="1"/>
</dbReference>
<feature type="signal peptide" evidence="5">
    <location>
        <begin position="1"/>
        <end position="19"/>
    </location>
</feature>
<organism evidence="7 8">
    <name type="scientific">Holothuria leucospilota</name>
    <name type="common">Black long sea cucumber</name>
    <name type="synonym">Mertensiothuria leucospilota</name>
    <dbReference type="NCBI Taxonomy" id="206669"/>
    <lineage>
        <taxon>Eukaryota</taxon>
        <taxon>Metazoa</taxon>
        <taxon>Echinodermata</taxon>
        <taxon>Eleutherozoa</taxon>
        <taxon>Echinozoa</taxon>
        <taxon>Holothuroidea</taxon>
        <taxon>Aspidochirotacea</taxon>
        <taxon>Aspidochirotida</taxon>
        <taxon>Holothuriidae</taxon>
        <taxon>Holothuria</taxon>
    </lineage>
</organism>
<keyword evidence="1 2" id="KW-1015">Disulfide bond</keyword>
<evidence type="ECO:0000256" key="2">
    <source>
        <dbReference type="PROSITE-ProRule" id="PRU00196"/>
    </source>
</evidence>
<dbReference type="Gene3D" id="3.10.250.10">
    <property type="entry name" value="SRCR-like domain"/>
    <property type="match status" value="1"/>
</dbReference>
<dbReference type="EMBL" id="JAIZAY010000001">
    <property type="protein sequence ID" value="KAJ8050778.1"/>
    <property type="molecule type" value="Genomic_DNA"/>
</dbReference>
<evidence type="ECO:0000313" key="8">
    <source>
        <dbReference type="Proteomes" id="UP001152320"/>
    </source>
</evidence>
<reference evidence="7" key="1">
    <citation type="submission" date="2021-10" db="EMBL/GenBank/DDBJ databases">
        <title>Tropical sea cucumber genome reveals ecological adaptation and Cuvierian tubules defense mechanism.</title>
        <authorList>
            <person name="Chen T."/>
        </authorList>
    </citation>
    <scope>NUCLEOTIDE SEQUENCE</scope>
    <source>
        <strain evidence="7">Nanhai2018</strain>
        <tissue evidence="7">Muscle</tissue>
    </source>
</reference>
<evidence type="ECO:0000259" key="6">
    <source>
        <dbReference type="PROSITE" id="PS50287"/>
    </source>
</evidence>
<evidence type="ECO:0000256" key="5">
    <source>
        <dbReference type="SAM" id="SignalP"/>
    </source>
</evidence>
<feature type="compositionally biased region" description="Polar residues" evidence="3">
    <location>
        <begin position="202"/>
        <end position="212"/>
    </location>
</feature>
<evidence type="ECO:0000256" key="1">
    <source>
        <dbReference type="ARBA" id="ARBA00023157"/>
    </source>
</evidence>
<feature type="domain" description="SRCR" evidence="6">
    <location>
        <begin position="30"/>
        <end position="124"/>
    </location>
</feature>
<comment type="caution">
    <text evidence="7">The sequence shown here is derived from an EMBL/GenBank/DDBJ whole genome shotgun (WGS) entry which is preliminary data.</text>
</comment>
<protein>
    <recommendedName>
        <fullName evidence="6">SRCR domain-containing protein</fullName>
    </recommendedName>
</protein>
<keyword evidence="4" id="KW-0812">Transmembrane</keyword>
<dbReference type="GO" id="GO:0016020">
    <property type="term" value="C:membrane"/>
    <property type="evidence" value="ECO:0007669"/>
    <property type="project" value="InterPro"/>
</dbReference>
<comment type="caution">
    <text evidence="2">Lacks conserved residue(s) required for the propagation of feature annotation.</text>
</comment>
<dbReference type="Pfam" id="PF00530">
    <property type="entry name" value="SRCR"/>
    <property type="match status" value="1"/>
</dbReference>
<dbReference type="InterPro" id="IPR036772">
    <property type="entry name" value="SRCR-like_dom_sf"/>
</dbReference>
<dbReference type="Proteomes" id="UP001152320">
    <property type="component" value="Chromosome 1"/>
</dbReference>
<dbReference type="InterPro" id="IPR001190">
    <property type="entry name" value="SRCR"/>
</dbReference>
<feature type="compositionally biased region" description="Basic and acidic residues" evidence="3">
    <location>
        <begin position="181"/>
        <end position="198"/>
    </location>
</feature>
<feature type="chain" id="PRO_5040250060" description="SRCR domain-containing protein" evidence="5">
    <location>
        <begin position="20"/>
        <end position="212"/>
    </location>
</feature>
<sequence length="212" mass="24684">MMLFRLLLVTGLLAVLTSAHEEDACINGRARLIDGENYYTGTAQFCKNGRWVYFIYTGWGDTQSRLLCNQLGYSQADSYQSLPDNENIEFVSISCLGRETAISQCFFTFSGLSSHRSAVYVTCKRADFKRFWNFVEFWRLLQLCEALLVIIGILVWMVRICWGCGCCNCCPCKKRKKEERNKRKERGNRNEREEENVHRNGQRQYVRTSNMT</sequence>
<gene>
    <name evidence="7" type="ORF">HOLleu_04107</name>
</gene>
<accession>A0A9Q1CSU3</accession>
<keyword evidence="4" id="KW-0472">Membrane</keyword>
<dbReference type="SMART" id="SM00202">
    <property type="entry name" value="SR"/>
    <property type="match status" value="1"/>
</dbReference>
<feature type="region of interest" description="Disordered" evidence="3">
    <location>
        <begin position="181"/>
        <end position="212"/>
    </location>
</feature>
<keyword evidence="5" id="KW-0732">Signal</keyword>
<feature type="transmembrane region" description="Helical" evidence="4">
    <location>
        <begin position="146"/>
        <end position="170"/>
    </location>
</feature>
<feature type="disulfide bond" evidence="2">
    <location>
        <begin position="95"/>
        <end position="105"/>
    </location>
</feature>
<keyword evidence="4" id="KW-1133">Transmembrane helix</keyword>
<dbReference type="PROSITE" id="PS50287">
    <property type="entry name" value="SRCR_2"/>
    <property type="match status" value="1"/>
</dbReference>
<evidence type="ECO:0000256" key="4">
    <source>
        <dbReference type="SAM" id="Phobius"/>
    </source>
</evidence>
<evidence type="ECO:0000313" key="7">
    <source>
        <dbReference type="EMBL" id="KAJ8050778.1"/>
    </source>
</evidence>
<name>A0A9Q1CSU3_HOLLE</name>
<keyword evidence="8" id="KW-1185">Reference proteome</keyword>
<evidence type="ECO:0000256" key="3">
    <source>
        <dbReference type="SAM" id="MobiDB-lite"/>
    </source>
</evidence>
<proteinExistence type="predicted"/>